<feature type="domain" description="Rad60/SUMO-like" evidence="2">
    <location>
        <begin position="332"/>
        <end position="402"/>
    </location>
</feature>
<comment type="caution">
    <text evidence="3">The sequence shown here is derived from an EMBL/GenBank/DDBJ whole genome shotgun (WGS) entry which is preliminary data.</text>
</comment>
<feature type="compositionally biased region" description="Basic and acidic residues" evidence="1">
    <location>
        <begin position="38"/>
        <end position="52"/>
    </location>
</feature>
<evidence type="ECO:0000313" key="4">
    <source>
        <dbReference type="Proteomes" id="UP001150941"/>
    </source>
</evidence>
<evidence type="ECO:0000256" key="1">
    <source>
        <dbReference type="SAM" id="MobiDB-lite"/>
    </source>
</evidence>
<reference evidence="3" key="2">
    <citation type="journal article" date="2023" name="IMA Fungus">
        <title>Comparative genomic study of the Penicillium genus elucidates a diverse pangenome and 15 lateral gene transfer events.</title>
        <authorList>
            <person name="Petersen C."/>
            <person name="Sorensen T."/>
            <person name="Nielsen M.R."/>
            <person name="Sondergaard T.E."/>
            <person name="Sorensen J.L."/>
            <person name="Fitzpatrick D.A."/>
            <person name="Frisvad J.C."/>
            <person name="Nielsen K.L."/>
        </authorList>
    </citation>
    <scope>NUCLEOTIDE SEQUENCE</scope>
    <source>
        <strain evidence="3">IBT 19713</strain>
    </source>
</reference>
<protein>
    <recommendedName>
        <fullName evidence="2">Rad60/SUMO-like domain-containing protein</fullName>
    </recommendedName>
</protein>
<feature type="region of interest" description="Disordered" evidence="1">
    <location>
        <begin position="1"/>
        <end position="21"/>
    </location>
</feature>
<dbReference type="InterPro" id="IPR029071">
    <property type="entry name" value="Ubiquitin-like_domsf"/>
</dbReference>
<keyword evidence="4" id="KW-1185">Reference proteome</keyword>
<dbReference type="GeneID" id="83205298"/>
<proteinExistence type="predicted"/>
<feature type="compositionally biased region" description="Polar residues" evidence="1">
    <location>
        <begin position="157"/>
        <end position="167"/>
    </location>
</feature>
<reference evidence="3" key="1">
    <citation type="submission" date="2022-11" db="EMBL/GenBank/DDBJ databases">
        <authorList>
            <person name="Petersen C."/>
        </authorList>
    </citation>
    <scope>NUCLEOTIDE SEQUENCE</scope>
    <source>
        <strain evidence="3">IBT 19713</strain>
    </source>
</reference>
<name>A0A9W9NQ78_9EURO</name>
<feature type="compositionally biased region" description="Basic and acidic residues" evidence="1">
    <location>
        <begin position="105"/>
        <end position="122"/>
    </location>
</feature>
<dbReference type="SUPFAM" id="SSF54236">
    <property type="entry name" value="Ubiquitin-like"/>
    <property type="match status" value="1"/>
</dbReference>
<dbReference type="Proteomes" id="UP001150941">
    <property type="component" value="Unassembled WGS sequence"/>
</dbReference>
<evidence type="ECO:0000259" key="2">
    <source>
        <dbReference type="Pfam" id="PF11976"/>
    </source>
</evidence>
<dbReference type="RefSeq" id="XP_058328340.1">
    <property type="nucleotide sequence ID" value="XM_058477995.1"/>
</dbReference>
<feature type="compositionally biased region" description="Basic and acidic residues" evidence="1">
    <location>
        <begin position="60"/>
        <end position="88"/>
    </location>
</feature>
<feature type="region of interest" description="Disordered" evidence="1">
    <location>
        <begin position="38"/>
        <end position="189"/>
    </location>
</feature>
<feature type="compositionally biased region" description="Polar residues" evidence="1">
    <location>
        <begin position="176"/>
        <end position="189"/>
    </location>
</feature>
<gene>
    <name evidence="3" type="ORF">N7468_008699</name>
</gene>
<organism evidence="3 4">
    <name type="scientific">Penicillium chermesinum</name>
    <dbReference type="NCBI Taxonomy" id="63820"/>
    <lineage>
        <taxon>Eukaryota</taxon>
        <taxon>Fungi</taxon>
        <taxon>Dikarya</taxon>
        <taxon>Ascomycota</taxon>
        <taxon>Pezizomycotina</taxon>
        <taxon>Eurotiomycetes</taxon>
        <taxon>Eurotiomycetidae</taxon>
        <taxon>Eurotiales</taxon>
        <taxon>Aspergillaceae</taxon>
        <taxon>Penicillium</taxon>
    </lineage>
</organism>
<accession>A0A9W9NQ78</accession>
<dbReference type="OrthoDB" id="3365399at2759"/>
<dbReference type="EMBL" id="JAPQKS010000006">
    <property type="protein sequence ID" value="KAJ5224157.1"/>
    <property type="molecule type" value="Genomic_DNA"/>
</dbReference>
<dbReference type="CDD" id="cd17080">
    <property type="entry name" value="Ubl_SLD2_Esc2_like"/>
    <property type="match status" value="1"/>
</dbReference>
<dbReference type="Gene3D" id="3.10.20.90">
    <property type="entry name" value="Phosphatidylinositol 3-kinase Catalytic Subunit, Chain A, domain 1"/>
    <property type="match status" value="1"/>
</dbReference>
<sequence length="407" mass="45730">MQSFFNKPSWATVDGGTGNEFYRRSKQTYSDIIAANQEARKVQQKEEKESESHSIVFVEETARSKRPRLSEEIKRVNPETETKVHTDSDGLSNDQNEIMDSDQPTPHHSEWPASARRNDHDCYAAPADTPVPCNHHTPSDQIGHPSLRKPTTRHPWSGSTLSGGEQRSISEKPQSHPVQSPVSQKLSSALPSNSELVVRILVTSDIPNTKPFIFSRKLSQGLRQVRLEWCKRQGLTDEATAAIYLTWRGRRLFDVTTCRSLGIQNEKSRVSQATEDDMSEEQKELRIHMEAVTDDPSLLGCQYSLPIDAGRWSSPPPHSDAGLQKDEGNKPLKIVLRSPGLNDLRIKARPKTPVSKLISAFREKHSIGADYQVSLSFDGDRLEPHTCLEENDIADLDMVEVQLKPQT</sequence>
<dbReference type="Pfam" id="PF11976">
    <property type="entry name" value="Rad60-SLD"/>
    <property type="match status" value="1"/>
</dbReference>
<dbReference type="AlphaFoldDB" id="A0A9W9NQ78"/>
<evidence type="ECO:0000313" key="3">
    <source>
        <dbReference type="EMBL" id="KAJ5224157.1"/>
    </source>
</evidence>
<dbReference type="InterPro" id="IPR022617">
    <property type="entry name" value="Rad60/SUMO-like_dom"/>
</dbReference>
<feature type="compositionally biased region" description="Polar residues" evidence="1">
    <location>
        <begin position="89"/>
        <end position="104"/>
    </location>
</feature>